<name>A0A1H5XNG0_9VIBR</name>
<evidence type="ECO:0000313" key="2">
    <source>
        <dbReference type="Proteomes" id="UP000236721"/>
    </source>
</evidence>
<dbReference type="InterPro" id="IPR021710">
    <property type="entry name" value="DUF3293"/>
</dbReference>
<dbReference type="Pfam" id="PF11697">
    <property type="entry name" value="DUF3293"/>
    <property type="match status" value="1"/>
</dbReference>
<keyword evidence="2" id="KW-1185">Reference proteome</keyword>
<dbReference type="AlphaFoldDB" id="A0A1H5XNG0"/>
<evidence type="ECO:0000313" key="1">
    <source>
        <dbReference type="EMBL" id="SEG13301.1"/>
    </source>
</evidence>
<reference evidence="2" key="1">
    <citation type="submission" date="2016-10" db="EMBL/GenBank/DDBJ databases">
        <authorList>
            <person name="Varghese N."/>
            <person name="Submissions S."/>
        </authorList>
    </citation>
    <scope>NUCLEOTIDE SEQUENCE [LARGE SCALE GENOMIC DNA]</scope>
    <source>
        <strain evidence="2">CGMCC 1.7062</strain>
    </source>
</reference>
<sequence>MSIDAHLWRAYSNVRLKFLAAWECQCYVIITACNPRSSQVSKEINCIKNLQLERDIARFPYQNVKVGDPNFDWMEDSFAVEISLTQGCELAQIYEQNAIYFVENGVLFLVSCDQPRRQTNLGPLSQFVY</sequence>
<dbReference type="EMBL" id="FNVG01000007">
    <property type="protein sequence ID" value="SEG13301.1"/>
    <property type="molecule type" value="Genomic_DNA"/>
</dbReference>
<gene>
    <name evidence="1" type="ORF">SAMN04488244_107140</name>
</gene>
<organism evidence="1 2">
    <name type="scientific">Vibrio hangzhouensis</name>
    <dbReference type="NCBI Taxonomy" id="462991"/>
    <lineage>
        <taxon>Bacteria</taxon>
        <taxon>Pseudomonadati</taxon>
        <taxon>Pseudomonadota</taxon>
        <taxon>Gammaproteobacteria</taxon>
        <taxon>Vibrionales</taxon>
        <taxon>Vibrionaceae</taxon>
        <taxon>Vibrio</taxon>
    </lineage>
</organism>
<dbReference type="OrthoDB" id="5604578at2"/>
<protein>
    <recommendedName>
        <fullName evidence="3">DUF3293 domain-containing protein</fullName>
    </recommendedName>
</protein>
<dbReference type="Proteomes" id="UP000236721">
    <property type="component" value="Unassembled WGS sequence"/>
</dbReference>
<accession>A0A1H5XNG0</accession>
<dbReference type="RefSeq" id="WP_103880109.1">
    <property type="nucleotide sequence ID" value="NZ_FNVG01000007.1"/>
</dbReference>
<proteinExistence type="predicted"/>
<evidence type="ECO:0008006" key="3">
    <source>
        <dbReference type="Google" id="ProtNLM"/>
    </source>
</evidence>